<dbReference type="Pfam" id="PF00175">
    <property type="entry name" value="NAD_binding_1"/>
    <property type="match status" value="1"/>
</dbReference>
<proteinExistence type="predicted"/>
<evidence type="ECO:0000313" key="3">
    <source>
        <dbReference type="Proteomes" id="UP000028547"/>
    </source>
</evidence>
<feature type="domain" description="FAD-binding FR-type" evidence="1">
    <location>
        <begin position="2"/>
        <end position="102"/>
    </location>
</feature>
<dbReference type="InterPro" id="IPR012165">
    <property type="entry name" value="Cyt_c3_hydrogenase_gsu"/>
</dbReference>
<protein>
    <submittedName>
        <fullName evidence="2">NAD-binding oxidoreductase</fullName>
    </submittedName>
</protein>
<dbReference type="PANTHER" id="PTHR47215:SF1">
    <property type="entry name" value="F9L1.8 PROTEIN"/>
    <property type="match status" value="1"/>
</dbReference>
<dbReference type="InterPro" id="IPR017927">
    <property type="entry name" value="FAD-bd_FR_type"/>
</dbReference>
<evidence type="ECO:0000313" key="2">
    <source>
        <dbReference type="EMBL" id="KFA91991.1"/>
    </source>
</evidence>
<dbReference type="GO" id="GO:0050660">
    <property type="term" value="F:flavin adenine dinucleotide binding"/>
    <property type="evidence" value="ECO:0007669"/>
    <property type="project" value="InterPro"/>
</dbReference>
<dbReference type="Proteomes" id="UP000028547">
    <property type="component" value="Unassembled WGS sequence"/>
</dbReference>
<accession>A0A084SU56</accession>
<dbReference type="PANTHER" id="PTHR47215">
    <property type="match status" value="1"/>
</dbReference>
<dbReference type="Gene3D" id="3.40.50.80">
    <property type="entry name" value="Nucleotide-binding domain of ferredoxin-NADP reductase (FNR) module"/>
    <property type="match status" value="1"/>
</dbReference>
<dbReference type="PIRSF" id="PIRSF006816">
    <property type="entry name" value="Cyc3_hyd_g"/>
    <property type="match status" value="1"/>
</dbReference>
<dbReference type="GO" id="GO:0051537">
    <property type="term" value="F:2 iron, 2 sulfur cluster binding"/>
    <property type="evidence" value="ECO:0007669"/>
    <property type="project" value="InterPro"/>
</dbReference>
<comment type="caution">
    <text evidence="2">The sequence shown here is derived from an EMBL/GenBank/DDBJ whole genome shotgun (WGS) entry which is preliminary data.</text>
</comment>
<dbReference type="InterPro" id="IPR039261">
    <property type="entry name" value="FNR_nucleotide-bd"/>
</dbReference>
<dbReference type="PRINTS" id="PR00410">
    <property type="entry name" value="PHEHYDRXLASE"/>
</dbReference>
<gene>
    <name evidence="2" type="ORF">Q664_18085</name>
</gene>
<dbReference type="InterPro" id="IPR001433">
    <property type="entry name" value="OxRdtase_FAD/NAD-bd"/>
</dbReference>
<dbReference type="InterPro" id="IPR001709">
    <property type="entry name" value="Flavoprot_Pyr_Nucl_cyt_Rdtase"/>
</dbReference>
<dbReference type="PROSITE" id="PS51384">
    <property type="entry name" value="FAD_FR"/>
    <property type="match status" value="1"/>
</dbReference>
<evidence type="ECO:0000259" key="1">
    <source>
        <dbReference type="PROSITE" id="PS51384"/>
    </source>
</evidence>
<dbReference type="PRINTS" id="PR00371">
    <property type="entry name" value="FPNCR"/>
</dbReference>
<dbReference type="GO" id="GO:0016491">
    <property type="term" value="F:oxidoreductase activity"/>
    <property type="evidence" value="ECO:0007669"/>
    <property type="project" value="InterPro"/>
</dbReference>
<dbReference type="InterPro" id="IPR017938">
    <property type="entry name" value="Riboflavin_synthase-like_b-brl"/>
</dbReference>
<dbReference type="AlphaFoldDB" id="A0A084SU56"/>
<dbReference type="EMBL" id="JPMI01000112">
    <property type="protein sequence ID" value="KFA91991.1"/>
    <property type="molecule type" value="Genomic_DNA"/>
</dbReference>
<organism evidence="2 3">
    <name type="scientific">Archangium violaceum Cb vi76</name>
    <dbReference type="NCBI Taxonomy" id="1406225"/>
    <lineage>
        <taxon>Bacteria</taxon>
        <taxon>Pseudomonadati</taxon>
        <taxon>Myxococcota</taxon>
        <taxon>Myxococcia</taxon>
        <taxon>Myxococcales</taxon>
        <taxon>Cystobacterineae</taxon>
        <taxon>Archangiaceae</taxon>
        <taxon>Archangium</taxon>
    </lineage>
</organism>
<name>A0A084SU56_9BACT</name>
<dbReference type="SUPFAM" id="SSF63380">
    <property type="entry name" value="Riboflavin synthase domain-like"/>
    <property type="match status" value="1"/>
</dbReference>
<dbReference type="SUPFAM" id="SSF52343">
    <property type="entry name" value="Ferredoxin reductase-like, C-terminal NADP-linked domain"/>
    <property type="match status" value="1"/>
</dbReference>
<dbReference type="GO" id="GO:0006221">
    <property type="term" value="P:pyrimidine nucleotide biosynthetic process"/>
    <property type="evidence" value="ECO:0007669"/>
    <property type="project" value="InterPro"/>
</dbReference>
<dbReference type="RefSeq" id="WP_043396478.1">
    <property type="nucleotide sequence ID" value="NZ_JPMI01000112.1"/>
</dbReference>
<reference evidence="2 3" key="1">
    <citation type="submission" date="2014-07" db="EMBL/GenBank/DDBJ databases">
        <title>Draft Genome Sequence of Gephyronic Acid Producer, Cystobacter violaceus Strain Cb vi76.</title>
        <authorList>
            <person name="Stevens D.C."/>
            <person name="Young J."/>
            <person name="Carmichael R."/>
            <person name="Tan J."/>
            <person name="Taylor R.E."/>
        </authorList>
    </citation>
    <scope>NUCLEOTIDE SEQUENCE [LARGE SCALE GENOMIC DNA]</scope>
    <source>
        <strain evidence="2 3">Cb vi76</strain>
    </source>
</reference>
<sequence length="230" mass="24854">MNDWHPTTVADVLPAAEGLTELVLDIGGTPLVGMHRTPGQYVRLALPGVGESLFAIASPPEPFGTRWEFLLKGGSELADALVRLKPGAQVLSGRPEGRGFPLVHARGGHVLLFATGSGISPIRSVIESIRQERSAYGQVTLFFGARTPQAFAYEDELHHWEAAGIRVVRTVSQPGASGWQGLTGYVQEHLGEQRVEDTVVFVCGQSGMVQGVIDMLRLRGLPREAIHLNY</sequence>